<name>A0A1X2G2J7_9FUNG</name>
<proteinExistence type="inferred from homology"/>
<dbReference type="SUPFAM" id="SSF48264">
    <property type="entry name" value="Cytochrome P450"/>
    <property type="match status" value="1"/>
</dbReference>
<dbReference type="PANTHER" id="PTHR24291">
    <property type="entry name" value="CYTOCHROME P450 FAMILY 4"/>
    <property type="match status" value="1"/>
</dbReference>
<dbReference type="EMBL" id="MCGT01000060">
    <property type="protein sequence ID" value="ORX42927.1"/>
    <property type="molecule type" value="Genomic_DNA"/>
</dbReference>
<evidence type="ECO:0000256" key="2">
    <source>
        <dbReference type="ARBA" id="ARBA00022617"/>
    </source>
</evidence>
<dbReference type="Gene3D" id="1.10.630.10">
    <property type="entry name" value="Cytochrome P450"/>
    <property type="match status" value="1"/>
</dbReference>
<feature type="binding site" description="axial binding residue" evidence="7">
    <location>
        <position position="493"/>
    </location>
    <ligand>
        <name>heme</name>
        <dbReference type="ChEBI" id="CHEBI:30413"/>
    </ligand>
    <ligandPart>
        <name>Fe</name>
        <dbReference type="ChEBI" id="CHEBI:18248"/>
    </ligandPart>
</feature>
<keyword evidence="5 7" id="KW-0408">Iron</keyword>
<keyword evidence="9" id="KW-1185">Reference proteome</keyword>
<dbReference type="PANTHER" id="PTHR24291:SF50">
    <property type="entry name" value="BIFUNCTIONAL ALBAFLAVENONE MONOOXYGENASE_TERPENE SYNTHASE"/>
    <property type="match status" value="1"/>
</dbReference>
<protein>
    <submittedName>
        <fullName evidence="8">Cytochrome P-450 cyp509A1</fullName>
    </submittedName>
</protein>
<dbReference type="GO" id="GO:0005506">
    <property type="term" value="F:iron ion binding"/>
    <property type="evidence" value="ECO:0007669"/>
    <property type="project" value="InterPro"/>
</dbReference>
<keyword evidence="6" id="KW-0503">Monooxygenase</keyword>
<dbReference type="Proteomes" id="UP000242146">
    <property type="component" value="Unassembled WGS sequence"/>
</dbReference>
<comment type="cofactor">
    <cofactor evidence="7">
        <name>heme</name>
        <dbReference type="ChEBI" id="CHEBI:30413"/>
    </cofactor>
</comment>
<evidence type="ECO:0000256" key="6">
    <source>
        <dbReference type="ARBA" id="ARBA00023033"/>
    </source>
</evidence>
<evidence type="ECO:0000256" key="4">
    <source>
        <dbReference type="ARBA" id="ARBA00023002"/>
    </source>
</evidence>
<comment type="caution">
    <text evidence="8">The sequence shown here is derived from an EMBL/GenBank/DDBJ whole genome shotgun (WGS) entry which is preliminary data.</text>
</comment>
<dbReference type="PRINTS" id="PR00385">
    <property type="entry name" value="P450"/>
</dbReference>
<evidence type="ECO:0000313" key="8">
    <source>
        <dbReference type="EMBL" id="ORX42927.1"/>
    </source>
</evidence>
<dbReference type="InterPro" id="IPR002401">
    <property type="entry name" value="Cyt_P450_E_grp-I"/>
</dbReference>
<keyword evidence="2 7" id="KW-0349">Heme</keyword>
<dbReference type="InterPro" id="IPR036396">
    <property type="entry name" value="Cyt_P450_sf"/>
</dbReference>
<gene>
    <name evidence="8" type="ORF">DM01DRAFT_1340914</name>
</gene>
<dbReference type="GO" id="GO:0004497">
    <property type="term" value="F:monooxygenase activity"/>
    <property type="evidence" value="ECO:0007669"/>
    <property type="project" value="UniProtKB-KW"/>
</dbReference>
<evidence type="ECO:0000256" key="3">
    <source>
        <dbReference type="ARBA" id="ARBA00022723"/>
    </source>
</evidence>
<reference evidence="8 9" key="1">
    <citation type="submission" date="2016-07" db="EMBL/GenBank/DDBJ databases">
        <title>Pervasive Adenine N6-methylation of Active Genes in Fungi.</title>
        <authorList>
            <consortium name="DOE Joint Genome Institute"/>
            <person name="Mondo S.J."/>
            <person name="Dannebaum R.O."/>
            <person name="Kuo R.C."/>
            <person name="Labutti K."/>
            <person name="Haridas S."/>
            <person name="Kuo A."/>
            <person name="Salamov A."/>
            <person name="Ahrendt S.R."/>
            <person name="Lipzen A."/>
            <person name="Sullivan W."/>
            <person name="Andreopoulos W.B."/>
            <person name="Clum A."/>
            <person name="Lindquist E."/>
            <person name="Daum C."/>
            <person name="Ramamoorthy G.K."/>
            <person name="Gryganskyi A."/>
            <person name="Culley D."/>
            <person name="Magnuson J.K."/>
            <person name="James T.Y."/>
            <person name="O'Malley M.A."/>
            <person name="Stajich J.E."/>
            <person name="Spatafora J.W."/>
            <person name="Visel A."/>
            <person name="Grigoriev I.V."/>
        </authorList>
    </citation>
    <scope>NUCLEOTIDE SEQUENCE [LARGE SCALE GENOMIC DNA]</scope>
    <source>
        <strain evidence="8 9">NRRL 3301</strain>
    </source>
</reference>
<keyword evidence="3 7" id="KW-0479">Metal-binding</keyword>
<dbReference type="InterPro" id="IPR050196">
    <property type="entry name" value="Cytochrome_P450_Monoox"/>
</dbReference>
<dbReference type="STRING" id="101127.A0A1X2G2J7"/>
<evidence type="ECO:0000313" key="9">
    <source>
        <dbReference type="Proteomes" id="UP000242146"/>
    </source>
</evidence>
<dbReference type="GO" id="GO:0016705">
    <property type="term" value="F:oxidoreductase activity, acting on paired donors, with incorporation or reduction of molecular oxygen"/>
    <property type="evidence" value="ECO:0007669"/>
    <property type="project" value="InterPro"/>
</dbReference>
<keyword evidence="4" id="KW-0560">Oxidoreductase</keyword>
<dbReference type="InterPro" id="IPR001128">
    <property type="entry name" value="Cyt_P450"/>
</dbReference>
<evidence type="ECO:0000256" key="5">
    <source>
        <dbReference type="ARBA" id="ARBA00023004"/>
    </source>
</evidence>
<dbReference type="AlphaFoldDB" id="A0A1X2G2J7"/>
<evidence type="ECO:0000256" key="1">
    <source>
        <dbReference type="ARBA" id="ARBA00010617"/>
    </source>
</evidence>
<dbReference type="Pfam" id="PF00067">
    <property type="entry name" value="p450"/>
    <property type="match status" value="1"/>
</dbReference>
<sequence length="549" mass="64016">MSELMNTGVQHLKDVVNVDVLLEWYEKYMSKYTNTRAKRISIGVAISLLWFARSVYKKSVPPKQLRHFPHVSYFSFMKNLLMQKESTYNMFHRYNQPLIEQTHGFYLRPERSGWVVHVSNPIAVKQIFMKSEIFPKLQSQNVEGTFNNHFFGNDNILLSNGDTWKKHRKLVNPAFHKASPVKLFGNTAVEMFEMLEESYPNTDSFVIDFGNLMDRVTLDIIGRAGFDFDFNSTKDPNSKWKKIYHQVMSDQRNIKFIFFPALDRYFRYLMPARMEAWKRLNEFLNMLDEVIEHKRKVLQENIDQGIEEHEKDLLTLMLEGEMRGEGVLTQEQFIGNLVIFFIAGHDTTANALNSTVYHLASNPDIQEKARQEVIDVLCPEGEGEQKEDVLPTMEDTKKFVYLNQIMKESLRINGPVVHLVSPRVVQKDVELAGQFVPKDTIVNVNLYDLHHNEEVWSDPYKFNPDRFGEGGEAEQMAQGGLAWTPFANGSRQCIGMNFSLNEQRVFLSMMLRRYEFSLPENSTHKERYVTGNTLISQPINLQIQFKKRF</sequence>
<dbReference type="PRINTS" id="PR00463">
    <property type="entry name" value="EP450I"/>
</dbReference>
<dbReference type="OrthoDB" id="1470350at2759"/>
<accession>A0A1X2G2J7</accession>
<comment type="similarity">
    <text evidence="1">Belongs to the cytochrome P450 family.</text>
</comment>
<evidence type="ECO:0000256" key="7">
    <source>
        <dbReference type="PIRSR" id="PIRSR602401-1"/>
    </source>
</evidence>
<organism evidence="8 9">
    <name type="scientific">Hesseltinella vesiculosa</name>
    <dbReference type="NCBI Taxonomy" id="101127"/>
    <lineage>
        <taxon>Eukaryota</taxon>
        <taxon>Fungi</taxon>
        <taxon>Fungi incertae sedis</taxon>
        <taxon>Mucoromycota</taxon>
        <taxon>Mucoromycotina</taxon>
        <taxon>Mucoromycetes</taxon>
        <taxon>Mucorales</taxon>
        <taxon>Cunninghamellaceae</taxon>
        <taxon>Hesseltinella</taxon>
    </lineage>
</organism>
<dbReference type="GO" id="GO:0020037">
    <property type="term" value="F:heme binding"/>
    <property type="evidence" value="ECO:0007669"/>
    <property type="project" value="InterPro"/>
</dbReference>